<evidence type="ECO:0000313" key="8">
    <source>
        <dbReference type="Proteomes" id="UP000785625"/>
    </source>
</evidence>
<dbReference type="EMBL" id="JACJKU010000038">
    <property type="protein sequence ID" value="MBM6940800.1"/>
    <property type="molecule type" value="Genomic_DNA"/>
</dbReference>
<keyword evidence="5" id="KW-0067">ATP-binding</keyword>
<gene>
    <name evidence="7" type="ORF">H5975_04765</name>
</gene>
<accession>A0ABS2GWX1</accession>
<evidence type="ECO:0000256" key="1">
    <source>
        <dbReference type="ARBA" id="ARBA00012104"/>
    </source>
</evidence>
<evidence type="ECO:0000256" key="5">
    <source>
        <dbReference type="ARBA" id="ARBA00022840"/>
    </source>
</evidence>
<comment type="caution">
    <text evidence="7">The sequence shown here is derived from an EMBL/GenBank/DDBJ whole genome shotgun (WGS) entry which is preliminary data.</text>
</comment>
<dbReference type="InterPro" id="IPR013749">
    <property type="entry name" value="PM/HMP-P_kinase-1"/>
</dbReference>
<evidence type="ECO:0000256" key="2">
    <source>
        <dbReference type="ARBA" id="ARBA00022679"/>
    </source>
</evidence>
<name>A0ABS2GWX1_9LACO</name>
<keyword evidence="2" id="KW-0808">Transferase</keyword>
<dbReference type="SUPFAM" id="SSF53613">
    <property type="entry name" value="Ribokinase-like"/>
    <property type="match status" value="1"/>
</dbReference>
<dbReference type="Gene3D" id="3.40.1190.20">
    <property type="match status" value="1"/>
</dbReference>
<dbReference type="PANTHER" id="PTHR10534:SF2">
    <property type="entry name" value="PYRIDOXAL KINASE"/>
    <property type="match status" value="1"/>
</dbReference>
<evidence type="ECO:0000256" key="3">
    <source>
        <dbReference type="ARBA" id="ARBA00022741"/>
    </source>
</evidence>
<evidence type="ECO:0000256" key="4">
    <source>
        <dbReference type="ARBA" id="ARBA00022777"/>
    </source>
</evidence>
<evidence type="ECO:0000313" key="7">
    <source>
        <dbReference type="EMBL" id="MBM6940800.1"/>
    </source>
</evidence>
<evidence type="ECO:0000259" key="6">
    <source>
        <dbReference type="Pfam" id="PF08543"/>
    </source>
</evidence>
<dbReference type="PANTHER" id="PTHR10534">
    <property type="entry name" value="PYRIDOXAL KINASE"/>
    <property type="match status" value="1"/>
</dbReference>
<dbReference type="EC" id="2.7.1.35" evidence="1"/>
<protein>
    <recommendedName>
        <fullName evidence="1">pyridoxal kinase</fullName>
        <ecNumber evidence="1">2.7.1.35</ecNumber>
    </recommendedName>
</protein>
<dbReference type="InterPro" id="IPR029056">
    <property type="entry name" value="Ribokinase-like"/>
</dbReference>
<proteinExistence type="predicted"/>
<keyword evidence="3" id="KW-0547">Nucleotide-binding</keyword>
<keyword evidence="8" id="KW-1185">Reference proteome</keyword>
<organism evidence="7 8">
    <name type="scientific">Limosilactobacillus coleohominis</name>
    <dbReference type="NCBI Taxonomy" id="181675"/>
    <lineage>
        <taxon>Bacteria</taxon>
        <taxon>Bacillati</taxon>
        <taxon>Bacillota</taxon>
        <taxon>Bacilli</taxon>
        <taxon>Lactobacillales</taxon>
        <taxon>Lactobacillaceae</taxon>
        <taxon>Limosilactobacillus</taxon>
    </lineage>
</organism>
<dbReference type="Proteomes" id="UP000785625">
    <property type="component" value="Unassembled WGS sequence"/>
</dbReference>
<dbReference type="GO" id="GO:0016301">
    <property type="term" value="F:kinase activity"/>
    <property type="evidence" value="ECO:0007669"/>
    <property type="project" value="UniProtKB-KW"/>
</dbReference>
<dbReference type="RefSeq" id="WP_204785104.1">
    <property type="nucleotide sequence ID" value="NZ_JACJKU010000038.1"/>
</dbReference>
<keyword evidence="4 7" id="KW-0418">Kinase</keyword>
<dbReference type="Pfam" id="PF08543">
    <property type="entry name" value="Phos_pyr_kin"/>
    <property type="match status" value="1"/>
</dbReference>
<dbReference type="InterPro" id="IPR004625">
    <property type="entry name" value="PyrdxlKinase"/>
</dbReference>
<sequence>MVSALTVLQAMNHTTAALPTAILSTQTEGFGTPKKLATNRWIKQTINHWQLVPNLDFSGALVGYIGDTEIISMVEQLFTMKLGNRPVIIDPVMGDEGKLYPGLSKDYIQHVRRLCTHATIITPNWTELCFLSGAEIVLEPSLENAKHLLDCIQGFGINADVIITGAKLNDKTGCLFQSREEGFEFVGHSEIDGHFYGTGDTFAAILLGCLLSNLSLTDSVKKATNLIYEAIVATANDQEVANRKYGLKLGKLIQLIVSQN</sequence>
<feature type="domain" description="Pyridoxamine kinase/Phosphomethylpyrimidine kinase" evidence="6">
    <location>
        <begin position="6"/>
        <end position="234"/>
    </location>
</feature>
<reference evidence="7 8" key="1">
    <citation type="journal article" date="2021" name="Sci. Rep.">
        <title>The distribution of antibiotic resistance genes in chicken gut microbiota commensals.</title>
        <authorList>
            <person name="Juricova H."/>
            <person name="Matiasovicova J."/>
            <person name="Kubasova T."/>
            <person name="Cejkova D."/>
            <person name="Rychlik I."/>
        </authorList>
    </citation>
    <scope>NUCLEOTIDE SEQUENCE [LARGE SCALE GENOMIC DNA]</scope>
    <source>
        <strain evidence="7 8">An574</strain>
    </source>
</reference>